<sequence>MASTTLKHIWEDEHLWSTVVFGDSLAFFSLCVFAVYEGLEDVVMEWARVEASARYLARTNETYAPEVWRGSIVRSMVTAANVCSTDNSADRALSMFFKVVQWRVAGRQQRPSGTAARISLFAAAVELMNALSSGRYHNTGPQLYSTFQGLCNKSHIRPRSDFNGSWELSIARLALYHPTNPDPDPTIELMRDLLARHGSGFDPVPHMRDPYKRSLQRCHELLRSQKREQDSEWITQVDKDVFGSSLDISTNVSSNGGPHRV</sequence>
<proteinExistence type="predicted"/>
<dbReference type="EMBL" id="CP090173">
    <property type="protein sequence ID" value="UJO23600.1"/>
    <property type="molecule type" value="Genomic_DNA"/>
</dbReference>
<organism evidence="1 2">
    <name type="scientific">Passalora fulva</name>
    <name type="common">Tomato leaf mold</name>
    <name type="synonym">Cladosporium fulvum</name>
    <dbReference type="NCBI Taxonomy" id="5499"/>
    <lineage>
        <taxon>Eukaryota</taxon>
        <taxon>Fungi</taxon>
        <taxon>Dikarya</taxon>
        <taxon>Ascomycota</taxon>
        <taxon>Pezizomycotina</taxon>
        <taxon>Dothideomycetes</taxon>
        <taxon>Dothideomycetidae</taxon>
        <taxon>Mycosphaerellales</taxon>
        <taxon>Mycosphaerellaceae</taxon>
        <taxon>Fulvia</taxon>
    </lineage>
</organism>
<dbReference type="OrthoDB" id="3641881at2759"/>
<dbReference type="Proteomes" id="UP000756132">
    <property type="component" value="Chromosome 11"/>
</dbReference>
<evidence type="ECO:0000313" key="1">
    <source>
        <dbReference type="EMBL" id="UJO23600.1"/>
    </source>
</evidence>
<dbReference type="GeneID" id="71992439"/>
<accession>A0A9Q8PJK2</accession>
<dbReference type="RefSeq" id="XP_047767966.1">
    <property type="nucleotide sequence ID" value="XM_047911709.1"/>
</dbReference>
<reference evidence="1" key="2">
    <citation type="journal article" date="2022" name="Microb. Genom.">
        <title>A chromosome-scale genome assembly of the tomato pathogen Cladosporium fulvum reveals a compartmentalized genome architecture and the presence of a dispensable chromosome.</title>
        <authorList>
            <person name="Zaccaron A.Z."/>
            <person name="Chen L.H."/>
            <person name="Samaras A."/>
            <person name="Stergiopoulos I."/>
        </authorList>
    </citation>
    <scope>NUCLEOTIDE SEQUENCE</scope>
    <source>
        <strain evidence="1">Race5_Kim</strain>
    </source>
</reference>
<reference evidence="1" key="1">
    <citation type="submission" date="2021-12" db="EMBL/GenBank/DDBJ databases">
        <authorList>
            <person name="Zaccaron A."/>
            <person name="Stergiopoulos I."/>
        </authorList>
    </citation>
    <scope>NUCLEOTIDE SEQUENCE</scope>
    <source>
        <strain evidence="1">Race5_Kim</strain>
    </source>
</reference>
<dbReference type="KEGG" id="ffu:CLAFUR5_12561"/>
<dbReference type="AlphaFoldDB" id="A0A9Q8PJK2"/>
<gene>
    <name evidence="1" type="ORF">CLAFUR5_12561</name>
</gene>
<name>A0A9Q8PJK2_PASFU</name>
<evidence type="ECO:0000313" key="2">
    <source>
        <dbReference type="Proteomes" id="UP000756132"/>
    </source>
</evidence>
<protein>
    <submittedName>
        <fullName evidence="1">Uncharacterized protein</fullName>
    </submittedName>
</protein>
<keyword evidence="2" id="KW-1185">Reference proteome</keyword>